<dbReference type="InterPro" id="IPR052437">
    <property type="entry name" value="Pectin_Meth_Modulator"/>
</dbReference>
<name>A0ABC8J5V3_ERUVS</name>
<dbReference type="EMBL" id="CAKOAT010080488">
    <property type="protein sequence ID" value="CAH8314046.1"/>
    <property type="molecule type" value="Genomic_DNA"/>
</dbReference>
<reference evidence="8 9" key="1">
    <citation type="submission" date="2022-03" db="EMBL/GenBank/DDBJ databases">
        <authorList>
            <person name="Macdonald S."/>
            <person name="Ahmed S."/>
            <person name="Newling K."/>
        </authorList>
    </citation>
    <scope>NUCLEOTIDE SEQUENCE [LARGE SCALE GENOMIC DNA]</scope>
</reference>
<dbReference type="Proteomes" id="UP001642260">
    <property type="component" value="Unassembled WGS sequence"/>
</dbReference>
<dbReference type="PANTHER" id="PTHR31265:SF28">
    <property type="entry name" value="EMB|CAB87702.1"/>
    <property type="match status" value="1"/>
</dbReference>
<evidence type="ECO:0000256" key="6">
    <source>
        <dbReference type="SAM" id="SignalP"/>
    </source>
</evidence>
<evidence type="ECO:0000256" key="4">
    <source>
        <dbReference type="ARBA" id="ARBA00022729"/>
    </source>
</evidence>
<proteinExistence type="predicted"/>
<comment type="subcellular location">
    <subcellularLocation>
        <location evidence="1">Cell envelope</location>
    </subcellularLocation>
    <subcellularLocation>
        <location evidence="2">Secreted</location>
    </subcellularLocation>
</comment>
<feature type="domain" description="DUF642" evidence="7">
    <location>
        <begin position="194"/>
        <end position="359"/>
    </location>
</feature>
<keyword evidence="5" id="KW-0325">Glycoprotein</keyword>
<dbReference type="Pfam" id="PF04862">
    <property type="entry name" value="DUF642"/>
    <property type="match status" value="2"/>
</dbReference>
<protein>
    <recommendedName>
        <fullName evidence="7">DUF642 domain-containing protein</fullName>
    </recommendedName>
</protein>
<comment type="caution">
    <text evidence="8">The sequence shown here is derived from an EMBL/GenBank/DDBJ whole genome shotgun (WGS) entry which is preliminary data.</text>
</comment>
<organism evidence="8 9">
    <name type="scientific">Eruca vesicaria subsp. sativa</name>
    <name type="common">Garden rocket</name>
    <name type="synonym">Eruca sativa</name>
    <dbReference type="NCBI Taxonomy" id="29727"/>
    <lineage>
        <taxon>Eukaryota</taxon>
        <taxon>Viridiplantae</taxon>
        <taxon>Streptophyta</taxon>
        <taxon>Embryophyta</taxon>
        <taxon>Tracheophyta</taxon>
        <taxon>Spermatophyta</taxon>
        <taxon>Magnoliopsida</taxon>
        <taxon>eudicotyledons</taxon>
        <taxon>Gunneridae</taxon>
        <taxon>Pentapetalae</taxon>
        <taxon>rosids</taxon>
        <taxon>malvids</taxon>
        <taxon>Brassicales</taxon>
        <taxon>Brassicaceae</taxon>
        <taxon>Brassiceae</taxon>
        <taxon>Eruca</taxon>
    </lineage>
</organism>
<feature type="chain" id="PRO_5044821680" description="DUF642 domain-containing protein" evidence="6">
    <location>
        <begin position="20"/>
        <end position="385"/>
    </location>
</feature>
<feature type="signal peptide" evidence="6">
    <location>
        <begin position="1"/>
        <end position="19"/>
    </location>
</feature>
<evidence type="ECO:0000259" key="7">
    <source>
        <dbReference type="Pfam" id="PF04862"/>
    </source>
</evidence>
<gene>
    <name evidence="8" type="ORF">ERUC_LOCUS7061</name>
</gene>
<evidence type="ECO:0000256" key="5">
    <source>
        <dbReference type="ARBA" id="ARBA00023180"/>
    </source>
</evidence>
<dbReference type="AlphaFoldDB" id="A0ABC8J5V3"/>
<evidence type="ECO:0000256" key="3">
    <source>
        <dbReference type="ARBA" id="ARBA00022525"/>
    </source>
</evidence>
<accession>A0ABC8J5V3</accession>
<keyword evidence="4 6" id="KW-0732">Signal</keyword>
<dbReference type="InterPro" id="IPR006946">
    <property type="entry name" value="DGR2-like_dom"/>
</dbReference>
<dbReference type="PANTHER" id="PTHR31265">
    <property type="entry name" value="OS02G0527500 PROTEIN-RELATED"/>
    <property type="match status" value="1"/>
</dbReference>
<dbReference type="Gene3D" id="2.60.120.260">
    <property type="entry name" value="Galactose-binding domain-like"/>
    <property type="match status" value="1"/>
</dbReference>
<evidence type="ECO:0000256" key="1">
    <source>
        <dbReference type="ARBA" id="ARBA00004196"/>
    </source>
</evidence>
<evidence type="ECO:0000256" key="2">
    <source>
        <dbReference type="ARBA" id="ARBA00004613"/>
    </source>
</evidence>
<feature type="domain" description="DUF642" evidence="7">
    <location>
        <begin position="22"/>
        <end position="182"/>
    </location>
</feature>
<evidence type="ECO:0000313" key="9">
    <source>
        <dbReference type="Proteomes" id="UP001642260"/>
    </source>
</evidence>
<evidence type="ECO:0000313" key="8">
    <source>
        <dbReference type="EMBL" id="CAH8314046.1"/>
    </source>
</evidence>
<sequence>MAVWFQRIFLLLLVSICASSDFLENSDFESPPLNLPSNASSSDFVLLDQNTTLPGWTFQGTIQYVTSTDMPDFGHAVQLGEDGKINQTFIAKGDVLNYILTFSLIPGGQNCSSSAGLSVSGPDSNAVFSYMHKYSKVSWQSYSHNLGKWGNGEPINLVLESQITDSESNSTCWPIVDTLLIKTVGVTLDQDSGNLLTNGGFESGPGFLPNSAEGVLIDAVPSLIQSALTQWSVIGTVRYIDSKHFHVPEGKAAIEILAGTTPSGIQTAARDTSEGSRYNLTFTLGDANDACIGHFIVGVQAGSAAQNFTLESKGTGSGEKFGLVFKADEAAAQISFTSYSVTVTKEDVLCGPVIDEVNVHLLGGTASVKPTWLLLVFALLYVAVL</sequence>
<keyword evidence="3" id="KW-0964">Secreted</keyword>
<dbReference type="GO" id="GO:0005576">
    <property type="term" value="C:extracellular region"/>
    <property type="evidence" value="ECO:0007669"/>
    <property type="project" value="UniProtKB-SubCell"/>
</dbReference>
<keyword evidence="9" id="KW-1185">Reference proteome</keyword>